<comment type="caution">
    <text evidence="2">The sequence shown here is derived from an EMBL/GenBank/DDBJ whole genome shotgun (WGS) entry which is preliminary data.</text>
</comment>
<feature type="compositionally biased region" description="Polar residues" evidence="1">
    <location>
        <begin position="1"/>
        <end position="10"/>
    </location>
</feature>
<accession>A0ABR0LZE4</accession>
<feature type="non-terminal residue" evidence="2">
    <location>
        <position position="70"/>
    </location>
</feature>
<protein>
    <submittedName>
        <fullName evidence="2">Uncharacterized protein</fullName>
    </submittedName>
</protein>
<feature type="compositionally biased region" description="Basic and acidic residues" evidence="1">
    <location>
        <begin position="61"/>
        <end position="70"/>
    </location>
</feature>
<sequence>MASTAQQTHASGIDATPTGNPSLASQDPFAKQREATNDPFGGDKLSALAGGDDMRMGSSPPRDRRMSKEW</sequence>
<dbReference type="Proteomes" id="UP001357485">
    <property type="component" value="Unassembled WGS sequence"/>
</dbReference>
<keyword evidence="3" id="KW-1185">Reference proteome</keyword>
<organism evidence="2 3">
    <name type="scientific">Cryomyces antarcticus</name>
    <dbReference type="NCBI Taxonomy" id="329879"/>
    <lineage>
        <taxon>Eukaryota</taxon>
        <taxon>Fungi</taxon>
        <taxon>Dikarya</taxon>
        <taxon>Ascomycota</taxon>
        <taxon>Pezizomycotina</taxon>
        <taxon>Dothideomycetes</taxon>
        <taxon>Dothideomycetes incertae sedis</taxon>
        <taxon>Cryomyces</taxon>
    </lineage>
</organism>
<proteinExistence type="predicted"/>
<name>A0ABR0LZE4_9PEZI</name>
<evidence type="ECO:0000313" key="3">
    <source>
        <dbReference type="Proteomes" id="UP001357485"/>
    </source>
</evidence>
<evidence type="ECO:0000313" key="2">
    <source>
        <dbReference type="EMBL" id="KAK5257194.1"/>
    </source>
</evidence>
<dbReference type="EMBL" id="JAVRRA010008274">
    <property type="protein sequence ID" value="KAK5257194.1"/>
    <property type="molecule type" value="Genomic_DNA"/>
</dbReference>
<gene>
    <name evidence="2" type="ORF">LTR16_001343</name>
</gene>
<reference evidence="2 3" key="1">
    <citation type="submission" date="2023-08" db="EMBL/GenBank/DDBJ databases">
        <title>Black Yeasts Isolated from many extreme environments.</title>
        <authorList>
            <person name="Coleine C."/>
            <person name="Stajich J.E."/>
            <person name="Selbmann L."/>
        </authorList>
    </citation>
    <scope>NUCLEOTIDE SEQUENCE [LARGE SCALE GENOMIC DNA]</scope>
    <source>
        <strain evidence="2 3">CCFEE 536</strain>
    </source>
</reference>
<evidence type="ECO:0000256" key="1">
    <source>
        <dbReference type="SAM" id="MobiDB-lite"/>
    </source>
</evidence>
<feature type="region of interest" description="Disordered" evidence="1">
    <location>
        <begin position="1"/>
        <end position="70"/>
    </location>
</feature>